<gene>
    <name evidence="8" type="ORF">BZA70DRAFT_280346</name>
</gene>
<feature type="compositionally biased region" description="Acidic residues" evidence="5">
    <location>
        <begin position="295"/>
        <end position="310"/>
    </location>
</feature>
<dbReference type="Pfam" id="PF05670">
    <property type="entry name" value="NFACT-R_1"/>
    <property type="match status" value="1"/>
</dbReference>
<dbReference type="InterPro" id="IPR051608">
    <property type="entry name" value="RQC_Subunit_NEMF"/>
</dbReference>
<comment type="caution">
    <text evidence="8">The sequence shown here is derived from an EMBL/GenBank/DDBJ whole genome shotgun (WGS) entry which is preliminary data.</text>
</comment>
<keyword evidence="4" id="KW-0175">Coiled coil</keyword>
<proteinExistence type="inferred from homology"/>
<feature type="compositionally biased region" description="Low complexity" evidence="5">
    <location>
        <begin position="583"/>
        <end position="607"/>
    </location>
</feature>
<sequence>MSSSRPAISRPIPATAKYFYSSQKVAGTAPSTRVDISDALNDLLAQIDNRDASGPTRESEEHAEPISASEAGSGENTESKPKSGKEKKREARKDKKQSKQQQQQRSEGSDVANVGKPPARTPFWFEKYIWFLSSDGYLVLTSRYSHQTALLLTRHLKSKDIIVSADVPGASLVVVKNYLQNAEVVPPSTLAQASMLSISTSVAWDTNGFVQGWWARSSAVKVKTNVEESLRSLSALEGQKKEDAIELELEINIDPKMKNSIGPVPLIMGFGFLFLVDDESAARHTRPLSVADLSLESEEEKTEPQEEDGNQFDGETDRNDDESASSMSEQDGDSEEDDMSDAATDEDDEVSARSSALSRTESTASSSPAPTAIPHGTKSKLKKISLKYADQDEEERAIRMALLGSGNAASRKQELEQARQARRQAREAEEQAQRKAEAEAKLKNRDRRKEATESQRVPLRADVLLVYDEGEEEEIVPRQKMVSRPSREDNVIAAVPICAPWPALHKVKYKVRLLPGVGKRGKTLKKCQEWFMRGMGGQPDKSEMDTDRAWPKEIRLIGALTDAEIALPVGVQKFRAAIPSANSAGGKLPKSSSGKKGSGASAGSSRAEQSQKGSKGGKSKKGKK</sequence>
<dbReference type="InterPro" id="IPR008532">
    <property type="entry name" value="NFACT_RNA-bd"/>
</dbReference>
<evidence type="ECO:0000313" key="9">
    <source>
        <dbReference type="Proteomes" id="UP001498771"/>
    </source>
</evidence>
<keyword evidence="3" id="KW-0963">Cytoplasm</keyword>
<dbReference type="GeneID" id="90038445"/>
<accession>A0ABR1F547</accession>
<evidence type="ECO:0000256" key="3">
    <source>
        <dbReference type="ARBA" id="ARBA00022490"/>
    </source>
</evidence>
<feature type="region of interest" description="Disordered" evidence="5">
    <location>
        <begin position="580"/>
        <end position="624"/>
    </location>
</feature>
<dbReference type="RefSeq" id="XP_064767286.1">
    <property type="nucleotide sequence ID" value="XM_064912933.1"/>
</dbReference>
<evidence type="ECO:0000259" key="6">
    <source>
        <dbReference type="Pfam" id="PF05670"/>
    </source>
</evidence>
<dbReference type="Pfam" id="PF11923">
    <property type="entry name" value="NFACT-C"/>
    <property type="match status" value="1"/>
</dbReference>
<comment type="similarity">
    <text evidence="2">Belongs to the NEMF family.</text>
</comment>
<evidence type="ECO:0000256" key="5">
    <source>
        <dbReference type="SAM" id="MobiDB-lite"/>
    </source>
</evidence>
<dbReference type="Proteomes" id="UP001498771">
    <property type="component" value="Unassembled WGS sequence"/>
</dbReference>
<feature type="domain" description="NFACT RNA-binding" evidence="6">
    <location>
        <begin position="127"/>
        <end position="226"/>
    </location>
</feature>
<feature type="compositionally biased region" description="Acidic residues" evidence="5">
    <location>
        <begin position="330"/>
        <end position="349"/>
    </location>
</feature>
<dbReference type="EMBL" id="JBBJBU010000008">
    <property type="protein sequence ID" value="KAK7204253.1"/>
    <property type="molecule type" value="Genomic_DNA"/>
</dbReference>
<reference evidence="8 9" key="1">
    <citation type="submission" date="2024-03" db="EMBL/GenBank/DDBJ databases">
        <title>Genome-scale model development and genomic sequencing of the oleaginous clade Lipomyces.</title>
        <authorList>
            <consortium name="Lawrence Berkeley National Laboratory"/>
            <person name="Czajka J.J."/>
            <person name="Han Y."/>
            <person name="Kim J."/>
            <person name="Mondo S.J."/>
            <person name="Hofstad B.A."/>
            <person name="Robles A."/>
            <person name="Haridas S."/>
            <person name="Riley R."/>
            <person name="LaButti K."/>
            <person name="Pangilinan J."/>
            <person name="Andreopoulos W."/>
            <person name="Lipzen A."/>
            <person name="Yan J."/>
            <person name="Wang M."/>
            <person name="Ng V."/>
            <person name="Grigoriev I.V."/>
            <person name="Spatafora J.W."/>
            <person name="Magnuson J.K."/>
            <person name="Baker S.E."/>
            <person name="Pomraning K.R."/>
        </authorList>
    </citation>
    <scope>NUCLEOTIDE SEQUENCE [LARGE SCALE GENOMIC DNA]</scope>
    <source>
        <strain evidence="8 9">Phaff 52-87</strain>
    </source>
</reference>
<protein>
    <recommendedName>
        <fullName evidence="10">NFACT RNA-binding domain-containing protein</fullName>
    </recommendedName>
</protein>
<evidence type="ECO:0008006" key="10">
    <source>
        <dbReference type="Google" id="ProtNLM"/>
    </source>
</evidence>
<feature type="domain" description="NFACT protein C-terminal" evidence="7">
    <location>
        <begin position="475"/>
        <end position="575"/>
    </location>
</feature>
<feature type="compositionally biased region" description="Basic residues" evidence="5">
    <location>
        <begin position="615"/>
        <end position="624"/>
    </location>
</feature>
<organism evidence="8 9">
    <name type="scientific">Myxozyma melibiosi</name>
    <dbReference type="NCBI Taxonomy" id="54550"/>
    <lineage>
        <taxon>Eukaryota</taxon>
        <taxon>Fungi</taxon>
        <taxon>Dikarya</taxon>
        <taxon>Ascomycota</taxon>
        <taxon>Saccharomycotina</taxon>
        <taxon>Lipomycetes</taxon>
        <taxon>Lipomycetales</taxon>
        <taxon>Lipomycetaceae</taxon>
        <taxon>Myxozyma</taxon>
    </lineage>
</organism>
<evidence type="ECO:0000313" key="8">
    <source>
        <dbReference type="EMBL" id="KAK7204253.1"/>
    </source>
</evidence>
<feature type="region of interest" description="Disordered" evidence="5">
    <location>
        <begin position="399"/>
        <end position="455"/>
    </location>
</feature>
<feature type="region of interest" description="Disordered" evidence="5">
    <location>
        <begin position="291"/>
        <end position="380"/>
    </location>
</feature>
<feature type="compositionally biased region" description="Basic and acidic residues" evidence="5">
    <location>
        <begin position="411"/>
        <end position="453"/>
    </location>
</feature>
<feature type="region of interest" description="Disordered" evidence="5">
    <location>
        <begin position="47"/>
        <end position="116"/>
    </location>
</feature>
<dbReference type="InterPro" id="IPR021846">
    <property type="entry name" value="NFACT-C"/>
</dbReference>
<evidence type="ECO:0000256" key="1">
    <source>
        <dbReference type="ARBA" id="ARBA00004496"/>
    </source>
</evidence>
<comment type="subcellular location">
    <subcellularLocation>
        <location evidence="1">Cytoplasm</location>
    </subcellularLocation>
</comment>
<name>A0ABR1F547_9ASCO</name>
<feature type="compositionally biased region" description="Basic and acidic residues" evidence="5">
    <location>
        <begin position="77"/>
        <end position="93"/>
    </location>
</feature>
<keyword evidence="9" id="KW-1185">Reference proteome</keyword>
<feature type="compositionally biased region" description="Low complexity" evidence="5">
    <location>
        <begin position="352"/>
        <end position="372"/>
    </location>
</feature>
<evidence type="ECO:0000256" key="4">
    <source>
        <dbReference type="ARBA" id="ARBA00023054"/>
    </source>
</evidence>
<dbReference type="PANTHER" id="PTHR15239">
    <property type="entry name" value="NUCLEAR EXPORT MEDIATOR FACTOR NEMF"/>
    <property type="match status" value="1"/>
</dbReference>
<evidence type="ECO:0000256" key="2">
    <source>
        <dbReference type="ARBA" id="ARBA00008318"/>
    </source>
</evidence>
<evidence type="ECO:0000259" key="7">
    <source>
        <dbReference type="Pfam" id="PF11923"/>
    </source>
</evidence>
<dbReference type="PANTHER" id="PTHR15239:SF6">
    <property type="entry name" value="RIBOSOME QUALITY CONTROL COMPLEX SUBUNIT NEMF"/>
    <property type="match status" value="1"/>
</dbReference>